<sequence length="294" mass="32888">MTWWSARSPDERGLDGRRGPCDTQENPWRKVCRMPFEPPGIDPAVASGPLTRDQILHLAQGRIAAIHVRRALAAEKCAALARLLDSVSLTDYDIRKYRLPAAHLGPSLNEAKVAGEIDPGYWERRDHTGKFWGESADDPRPDCLALLAAAWPYDVGPATVDGRELFWGIIREINQGTVVHCDDVLKEYPPSLLDHPPVAQLGFNLFLSAPDAGGETLVWDRRWTAEDEKHRRGIGYSRRIVGNDVPVAVTPATGDVIIFDSRNFHAVRPGRGRRRITLSFFMGLTDDERLILWS</sequence>
<reference evidence="2 3" key="1">
    <citation type="submission" date="2024-06" db="EMBL/GenBank/DDBJ databases">
        <title>The Natural Products Discovery Center: Release of the First 8490 Sequenced Strains for Exploring Actinobacteria Biosynthetic Diversity.</title>
        <authorList>
            <person name="Kalkreuter E."/>
            <person name="Kautsar S.A."/>
            <person name="Yang D."/>
            <person name="Bader C.D."/>
            <person name="Teijaro C.N."/>
            <person name="Fluegel L."/>
            <person name="Davis C.M."/>
            <person name="Simpson J.R."/>
            <person name="Lauterbach L."/>
            <person name="Steele A.D."/>
            <person name="Gui C."/>
            <person name="Meng S."/>
            <person name="Li G."/>
            <person name="Viehrig K."/>
            <person name="Ye F."/>
            <person name="Su P."/>
            <person name="Kiefer A.F."/>
            <person name="Nichols A."/>
            <person name="Cepeda A.J."/>
            <person name="Yan W."/>
            <person name="Fan B."/>
            <person name="Jiang Y."/>
            <person name="Adhikari A."/>
            <person name="Zheng C.-J."/>
            <person name="Schuster L."/>
            <person name="Cowan T.M."/>
            <person name="Smanski M.J."/>
            <person name="Chevrette M.G."/>
            <person name="De Carvalho L.P.S."/>
            <person name="Shen B."/>
        </authorList>
    </citation>
    <scope>NUCLEOTIDE SEQUENCE [LARGE SCALE GENOMIC DNA]</scope>
    <source>
        <strain evidence="2 3">NPDC050100</strain>
    </source>
</reference>
<evidence type="ECO:0000313" key="3">
    <source>
        <dbReference type="Proteomes" id="UP001551675"/>
    </source>
</evidence>
<comment type="caution">
    <text evidence="2">The sequence shown here is derived from an EMBL/GenBank/DDBJ whole genome shotgun (WGS) entry which is preliminary data.</text>
</comment>
<dbReference type="RefSeq" id="WP_358128900.1">
    <property type="nucleotide sequence ID" value="NZ_JBFALK010000001.1"/>
</dbReference>
<evidence type="ECO:0000256" key="1">
    <source>
        <dbReference type="SAM" id="MobiDB-lite"/>
    </source>
</evidence>
<accession>A0ABV3G6K6</accession>
<keyword evidence="3" id="KW-1185">Reference proteome</keyword>
<feature type="region of interest" description="Disordered" evidence="1">
    <location>
        <begin position="1"/>
        <end position="24"/>
    </location>
</feature>
<organism evidence="2 3">
    <name type="scientific">Microtetraspora glauca</name>
    <dbReference type="NCBI Taxonomy" id="1996"/>
    <lineage>
        <taxon>Bacteria</taxon>
        <taxon>Bacillati</taxon>
        <taxon>Actinomycetota</taxon>
        <taxon>Actinomycetes</taxon>
        <taxon>Streptosporangiales</taxon>
        <taxon>Streptosporangiaceae</taxon>
        <taxon>Microtetraspora</taxon>
    </lineage>
</organism>
<dbReference type="Gene3D" id="2.60.120.620">
    <property type="entry name" value="q2cbj1_9rhob like domain"/>
    <property type="match status" value="1"/>
</dbReference>
<protein>
    <recommendedName>
        <fullName evidence="4">Prolyl 4-hydroxylase alpha subunit Fe(2+) 2OG dioxygenase domain-containing protein</fullName>
    </recommendedName>
</protein>
<dbReference type="Pfam" id="PF22814">
    <property type="entry name" value="WelO5"/>
    <property type="match status" value="1"/>
</dbReference>
<evidence type="ECO:0000313" key="2">
    <source>
        <dbReference type="EMBL" id="MEV0967263.1"/>
    </source>
</evidence>
<gene>
    <name evidence="2" type="ORF">AB0I59_01410</name>
</gene>
<proteinExistence type="predicted"/>
<dbReference type="EMBL" id="JBFALK010000001">
    <property type="protein sequence ID" value="MEV0967263.1"/>
    <property type="molecule type" value="Genomic_DNA"/>
</dbReference>
<evidence type="ECO:0008006" key="4">
    <source>
        <dbReference type="Google" id="ProtNLM"/>
    </source>
</evidence>
<dbReference type="Proteomes" id="UP001551675">
    <property type="component" value="Unassembled WGS sequence"/>
</dbReference>
<feature type="compositionally biased region" description="Basic and acidic residues" evidence="1">
    <location>
        <begin position="8"/>
        <end position="20"/>
    </location>
</feature>
<dbReference type="InterPro" id="IPR055091">
    <property type="entry name" value="WelO5-like"/>
</dbReference>
<name>A0ABV3G6K6_MICGL</name>